<dbReference type="EMBL" id="CALOZG010000001">
    <property type="protein sequence ID" value="CAH3827593.1"/>
    <property type="molecule type" value="Genomic_DNA"/>
</dbReference>
<dbReference type="SUPFAM" id="SSF51197">
    <property type="entry name" value="Clavaminate synthase-like"/>
    <property type="match status" value="1"/>
</dbReference>
<evidence type="ECO:0000256" key="6">
    <source>
        <dbReference type="ARBA" id="ARBA00023242"/>
    </source>
</evidence>
<dbReference type="SMART" id="SM00558">
    <property type="entry name" value="JmjC"/>
    <property type="match status" value="1"/>
</dbReference>
<keyword evidence="6" id="KW-0539">Nucleus</keyword>
<keyword evidence="4" id="KW-0560">Oxidoreductase</keyword>
<dbReference type="Gene3D" id="2.60.120.650">
    <property type="entry name" value="Cupin"/>
    <property type="match status" value="1"/>
</dbReference>
<comment type="subcellular location">
    <subcellularLocation>
        <location evidence="2">Nucleus</location>
    </subcellularLocation>
</comment>
<evidence type="ECO:0000313" key="9">
    <source>
        <dbReference type="Proteomes" id="UP001152562"/>
    </source>
</evidence>
<proteinExistence type="predicted"/>
<evidence type="ECO:0000256" key="2">
    <source>
        <dbReference type="ARBA" id="ARBA00004123"/>
    </source>
</evidence>
<keyword evidence="5" id="KW-0408">Iron</keyword>
<dbReference type="GO" id="GO:0051864">
    <property type="term" value="F:histone H3K36 demethylase activity"/>
    <property type="evidence" value="ECO:0007669"/>
    <property type="project" value="TreeGrafter"/>
</dbReference>
<sequence length="402" mass="46220">MSKALEIREMILSFMPKVVSSLDCVSELDHASYSVLEGFLQGNKSLKSRDSIVIIQGVIDYMYESINIGNWKDVRLFLRQTITIATYLKLIALLDNHSELTDTAIKDLLETIDFGIMFGSLIHNEPQLLQKCATILNPFILQSDISIETGNLNSKESISSTVIPEGVINIDLIKCPSMERFYTDYIMQEKPVILEECMTHWPALTKWTDNNYFINLAGLRTVSIEIGKEYTDSEWTQKLITMKEFIETYIYQNKGPTGYLAQYPLFTQIPELHEDIIEPEYCSFAETDDGVNIMAWYGPKGTVSPLHHDPTKNLLAQVVGEKKIYLFSPNDSENLYPYESELLDNTARVDPRIPDLNKYPKYQDAKAYYCVLKPGQMLFIPPKWWHFVESLSISFSVSFWWT</sequence>
<keyword evidence="9" id="KW-1185">Reference proteome</keyword>
<evidence type="ECO:0000256" key="5">
    <source>
        <dbReference type="ARBA" id="ARBA00023004"/>
    </source>
</evidence>
<evidence type="ECO:0000256" key="1">
    <source>
        <dbReference type="ARBA" id="ARBA00001954"/>
    </source>
</evidence>
<dbReference type="PANTHER" id="PTHR12461">
    <property type="entry name" value="HYPOXIA-INDUCIBLE FACTOR 1 ALPHA INHIBITOR-RELATED"/>
    <property type="match status" value="1"/>
</dbReference>
<protein>
    <recommendedName>
        <fullName evidence="7">JmjC domain-containing protein</fullName>
    </recommendedName>
</protein>
<dbReference type="Pfam" id="PF13621">
    <property type="entry name" value="Cupin_8"/>
    <property type="match status" value="1"/>
</dbReference>
<dbReference type="InterPro" id="IPR041667">
    <property type="entry name" value="Cupin_8"/>
</dbReference>
<evidence type="ECO:0000313" key="8">
    <source>
        <dbReference type="EMBL" id="CAH3827593.1"/>
    </source>
</evidence>
<reference evidence="8" key="1">
    <citation type="submission" date="2022-05" db="EMBL/GenBank/DDBJ databases">
        <authorList>
            <person name="Okamura Y."/>
        </authorList>
    </citation>
    <scope>NUCLEOTIDE SEQUENCE</scope>
</reference>
<evidence type="ECO:0000259" key="7">
    <source>
        <dbReference type="PROSITE" id="PS51184"/>
    </source>
</evidence>
<organism evidence="8 9">
    <name type="scientific">Pieris brassicae</name>
    <name type="common">White butterfly</name>
    <name type="synonym">Large white butterfly</name>
    <dbReference type="NCBI Taxonomy" id="7116"/>
    <lineage>
        <taxon>Eukaryota</taxon>
        <taxon>Metazoa</taxon>
        <taxon>Ecdysozoa</taxon>
        <taxon>Arthropoda</taxon>
        <taxon>Hexapoda</taxon>
        <taxon>Insecta</taxon>
        <taxon>Pterygota</taxon>
        <taxon>Neoptera</taxon>
        <taxon>Endopterygota</taxon>
        <taxon>Lepidoptera</taxon>
        <taxon>Glossata</taxon>
        <taxon>Ditrysia</taxon>
        <taxon>Papilionoidea</taxon>
        <taxon>Pieridae</taxon>
        <taxon>Pierinae</taxon>
        <taxon>Pieris</taxon>
    </lineage>
</organism>
<dbReference type="PROSITE" id="PS51184">
    <property type="entry name" value="JMJC"/>
    <property type="match status" value="1"/>
</dbReference>
<accession>A0A9P0SH43</accession>
<dbReference type="GO" id="GO:0046872">
    <property type="term" value="F:metal ion binding"/>
    <property type="evidence" value="ECO:0007669"/>
    <property type="project" value="UniProtKB-KW"/>
</dbReference>
<dbReference type="InterPro" id="IPR003347">
    <property type="entry name" value="JmjC_dom"/>
</dbReference>
<comment type="cofactor">
    <cofactor evidence="1">
        <name>Fe(2+)</name>
        <dbReference type="ChEBI" id="CHEBI:29033"/>
    </cofactor>
</comment>
<evidence type="ECO:0000256" key="3">
    <source>
        <dbReference type="ARBA" id="ARBA00022723"/>
    </source>
</evidence>
<dbReference type="GO" id="GO:0005634">
    <property type="term" value="C:nucleus"/>
    <property type="evidence" value="ECO:0007669"/>
    <property type="project" value="UniProtKB-SubCell"/>
</dbReference>
<dbReference type="Proteomes" id="UP001152562">
    <property type="component" value="Unassembled WGS sequence"/>
</dbReference>
<keyword evidence="3" id="KW-0479">Metal-binding</keyword>
<gene>
    <name evidence="8" type="ORF">PIBRA_LOCUS114</name>
</gene>
<comment type="caution">
    <text evidence="8">The sequence shown here is derived from an EMBL/GenBank/DDBJ whole genome shotgun (WGS) entry which is preliminary data.</text>
</comment>
<feature type="domain" description="JmjC" evidence="7">
    <location>
        <begin position="244"/>
        <end position="402"/>
    </location>
</feature>
<name>A0A9P0SH43_PIEBR</name>
<dbReference type="PANTHER" id="PTHR12461:SF106">
    <property type="entry name" value="BIFUNCTIONAL PEPTIDASE AND ARGINYL-HYDROXYLASE JMJD5"/>
    <property type="match status" value="1"/>
</dbReference>
<dbReference type="AlphaFoldDB" id="A0A9P0SH43"/>
<evidence type="ECO:0000256" key="4">
    <source>
        <dbReference type="ARBA" id="ARBA00023002"/>
    </source>
</evidence>